<proteinExistence type="predicted"/>
<reference evidence="1" key="1">
    <citation type="journal article" date="2022" name="bioRxiv">
        <title>Sequencing and chromosome-scale assembly of the giantPleurodeles waltlgenome.</title>
        <authorList>
            <person name="Brown T."/>
            <person name="Elewa A."/>
            <person name="Iarovenko S."/>
            <person name="Subramanian E."/>
            <person name="Araus A.J."/>
            <person name="Petzold A."/>
            <person name="Susuki M."/>
            <person name="Suzuki K.-i.T."/>
            <person name="Hayashi T."/>
            <person name="Toyoda A."/>
            <person name="Oliveira C."/>
            <person name="Osipova E."/>
            <person name="Leigh N.D."/>
            <person name="Simon A."/>
            <person name="Yun M.H."/>
        </authorList>
    </citation>
    <scope>NUCLEOTIDE SEQUENCE</scope>
    <source>
        <strain evidence="1">20211129_DDA</strain>
        <tissue evidence="1">Liver</tissue>
    </source>
</reference>
<name>A0AAV7L5Z8_PLEWA</name>
<protein>
    <submittedName>
        <fullName evidence="1">Uncharacterized protein</fullName>
    </submittedName>
</protein>
<sequence>MTGAPQAKLPWASRVRHADVTAVVVVSQDRCARVFSACTAVAAGAPWRPRVVVPVCSVHARWLLRVCTCVQCMHTQGRCARVFSACTPRVVVPVCSVHARWLLRVCTCVQCMHTQGRCARVFSACTVVAAGVHVCSVHAHPGSLCPCVQCVHTQGRCARVFSACTVVAAGVHVCSVRARWLLREHPGVPGSLCTCVQSVHGGYCGSTLVSQGRCDRVFSTCTAVTAGAPWCPRVVVPVCSVRARWLLREHPGVPGSL</sequence>
<organism evidence="1 2">
    <name type="scientific">Pleurodeles waltl</name>
    <name type="common">Iberian ribbed newt</name>
    <dbReference type="NCBI Taxonomy" id="8319"/>
    <lineage>
        <taxon>Eukaryota</taxon>
        <taxon>Metazoa</taxon>
        <taxon>Chordata</taxon>
        <taxon>Craniata</taxon>
        <taxon>Vertebrata</taxon>
        <taxon>Euteleostomi</taxon>
        <taxon>Amphibia</taxon>
        <taxon>Batrachia</taxon>
        <taxon>Caudata</taxon>
        <taxon>Salamandroidea</taxon>
        <taxon>Salamandridae</taxon>
        <taxon>Pleurodelinae</taxon>
        <taxon>Pleurodeles</taxon>
    </lineage>
</organism>
<accession>A0AAV7L5Z8</accession>
<comment type="caution">
    <text evidence="1">The sequence shown here is derived from an EMBL/GenBank/DDBJ whole genome shotgun (WGS) entry which is preliminary data.</text>
</comment>
<evidence type="ECO:0000313" key="1">
    <source>
        <dbReference type="EMBL" id="KAJ1085802.1"/>
    </source>
</evidence>
<keyword evidence="2" id="KW-1185">Reference proteome</keyword>
<dbReference type="AlphaFoldDB" id="A0AAV7L5Z8"/>
<dbReference type="Proteomes" id="UP001066276">
    <property type="component" value="Chromosome 12"/>
</dbReference>
<gene>
    <name evidence="1" type="ORF">NDU88_005927</name>
</gene>
<dbReference type="EMBL" id="JANPWB010000016">
    <property type="protein sequence ID" value="KAJ1085802.1"/>
    <property type="molecule type" value="Genomic_DNA"/>
</dbReference>
<evidence type="ECO:0000313" key="2">
    <source>
        <dbReference type="Proteomes" id="UP001066276"/>
    </source>
</evidence>